<evidence type="ECO:0000313" key="3">
    <source>
        <dbReference type="Proteomes" id="UP001066276"/>
    </source>
</evidence>
<feature type="region of interest" description="Disordered" evidence="1">
    <location>
        <begin position="60"/>
        <end position="92"/>
    </location>
</feature>
<reference evidence="2" key="1">
    <citation type="journal article" date="2022" name="bioRxiv">
        <title>Sequencing and chromosome-scale assembly of the giantPleurodeles waltlgenome.</title>
        <authorList>
            <person name="Brown T."/>
            <person name="Elewa A."/>
            <person name="Iarovenko S."/>
            <person name="Subramanian E."/>
            <person name="Araus A.J."/>
            <person name="Petzold A."/>
            <person name="Susuki M."/>
            <person name="Suzuki K.-i.T."/>
            <person name="Hayashi T."/>
            <person name="Toyoda A."/>
            <person name="Oliveira C."/>
            <person name="Osipova E."/>
            <person name="Leigh N.D."/>
            <person name="Simon A."/>
            <person name="Yun M.H."/>
        </authorList>
    </citation>
    <scope>NUCLEOTIDE SEQUENCE</scope>
    <source>
        <strain evidence="2">20211129_DDA</strain>
        <tissue evidence="2">Liver</tissue>
    </source>
</reference>
<protein>
    <submittedName>
        <fullName evidence="2">Uncharacterized protein</fullName>
    </submittedName>
</protein>
<accession>A0AAV7N501</accession>
<organism evidence="2 3">
    <name type="scientific">Pleurodeles waltl</name>
    <name type="common">Iberian ribbed newt</name>
    <dbReference type="NCBI Taxonomy" id="8319"/>
    <lineage>
        <taxon>Eukaryota</taxon>
        <taxon>Metazoa</taxon>
        <taxon>Chordata</taxon>
        <taxon>Craniata</taxon>
        <taxon>Vertebrata</taxon>
        <taxon>Euteleostomi</taxon>
        <taxon>Amphibia</taxon>
        <taxon>Batrachia</taxon>
        <taxon>Caudata</taxon>
        <taxon>Salamandroidea</taxon>
        <taxon>Salamandridae</taxon>
        <taxon>Pleurodelinae</taxon>
        <taxon>Pleurodeles</taxon>
    </lineage>
</organism>
<dbReference type="Proteomes" id="UP001066276">
    <property type="component" value="Chromosome 9"/>
</dbReference>
<evidence type="ECO:0000313" key="2">
    <source>
        <dbReference type="EMBL" id="KAJ1110407.1"/>
    </source>
</evidence>
<comment type="caution">
    <text evidence="2">The sequence shown here is derived from an EMBL/GenBank/DDBJ whole genome shotgun (WGS) entry which is preliminary data.</text>
</comment>
<evidence type="ECO:0000256" key="1">
    <source>
        <dbReference type="SAM" id="MobiDB-lite"/>
    </source>
</evidence>
<keyword evidence="3" id="KW-1185">Reference proteome</keyword>
<proteinExistence type="predicted"/>
<dbReference type="EMBL" id="JANPWB010000013">
    <property type="protein sequence ID" value="KAJ1110407.1"/>
    <property type="molecule type" value="Genomic_DNA"/>
</dbReference>
<name>A0AAV7N501_PLEWA</name>
<gene>
    <name evidence="2" type="ORF">NDU88_007759</name>
</gene>
<sequence>MATATPFGEECCSSPDVHSDAVLATLEKEAMLGVFCWEKETSWPTRDRPWYHEKNVESICDGSKGEKLPGPSPGELNKRSEGPDDCYPAVNPSSQEEAVVPVVMPLEGHGLRQVPGVTKAVWR</sequence>
<feature type="non-terminal residue" evidence="2">
    <location>
        <position position="123"/>
    </location>
</feature>
<dbReference type="AlphaFoldDB" id="A0AAV7N501"/>